<sequence>MRIGELAHASGVSARSLRYYEEQGLIGSERTPGGWRDFEPDTVERVVLIQHLLAAGLCTVTIGELLPCLEAPAHERTGAMEELLRQEVDRLQDKRREIDRELDVLQALRRDVTIAPRAAG</sequence>
<protein>
    <submittedName>
        <fullName evidence="4">MerR family transcriptional regulator</fullName>
    </submittedName>
</protein>
<dbReference type="PROSITE" id="PS00552">
    <property type="entry name" value="HTH_MERR_1"/>
    <property type="match status" value="1"/>
</dbReference>
<keyword evidence="1" id="KW-0238">DNA-binding</keyword>
<dbReference type="InterPro" id="IPR000551">
    <property type="entry name" value="MerR-type_HTH_dom"/>
</dbReference>
<evidence type="ECO:0000256" key="1">
    <source>
        <dbReference type="ARBA" id="ARBA00023125"/>
    </source>
</evidence>
<dbReference type="Pfam" id="PF13411">
    <property type="entry name" value="MerR_1"/>
    <property type="match status" value="1"/>
</dbReference>
<dbReference type="PANTHER" id="PTHR30204:SF97">
    <property type="entry name" value="MERR FAMILY REGULATORY PROTEIN"/>
    <property type="match status" value="1"/>
</dbReference>
<feature type="domain" description="HTH merR-type" evidence="3">
    <location>
        <begin position="1"/>
        <end position="68"/>
    </location>
</feature>
<dbReference type="SMART" id="SM00422">
    <property type="entry name" value="HTH_MERR"/>
    <property type="match status" value="1"/>
</dbReference>
<dbReference type="AlphaFoldDB" id="A0A849AFP9"/>
<dbReference type="SUPFAM" id="SSF46955">
    <property type="entry name" value="Putative DNA-binding domain"/>
    <property type="match status" value="1"/>
</dbReference>
<gene>
    <name evidence="4" type="ORF">HJ588_02120</name>
</gene>
<proteinExistence type="predicted"/>
<accession>A0A849AFP9</accession>
<dbReference type="Proteomes" id="UP000557772">
    <property type="component" value="Unassembled WGS sequence"/>
</dbReference>
<keyword evidence="2" id="KW-0175">Coiled coil</keyword>
<dbReference type="GO" id="GO:0003700">
    <property type="term" value="F:DNA-binding transcription factor activity"/>
    <property type="evidence" value="ECO:0007669"/>
    <property type="project" value="InterPro"/>
</dbReference>
<dbReference type="PANTHER" id="PTHR30204">
    <property type="entry name" value="REDOX-CYCLING DRUG-SENSING TRANSCRIPTIONAL ACTIVATOR SOXR"/>
    <property type="match status" value="1"/>
</dbReference>
<name>A0A849AFP9_9MICO</name>
<keyword evidence="5" id="KW-1185">Reference proteome</keyword>
<evidence type="ECO:0000256" key="2">
    <source>
        <dbReference type="SAM" id="Coils"/>
    </source>
</evidence>
<dbReference type="EMBL" id="JABENB010000001">
    <property type="protein sequence ID" value="NNG38071.1"/>
    <property type="molecule type" value="Genomic_DNA"/>
</dbReference>
<dbReference type="Gene3D" id="1.10.1660.10">
    <property type="match status" value="1"/>
</dbReference>
<evidence type="ECO:0000259" key="3">
    <source>
        <dbReference type="PROSITE" id="PS50937"/>
    </source>
</evidence>
<feature type="coiled-coil region" evidence="2">
    <location>
        <begin position="81"/>
        <end position="111"/>
    </location>
</feature>
<organism evidence="4 5">
    <name type="scientific">Flexivirga aerilata</name>
    <dbReference type="NCBI Taxonomy" id="1656889"/>
    <lineage>
        <taxon>Bacteria</taxon>
        <taxon>Bacillati</taxon>
        <taxon>Actinomycetota</taxon>
        <taxon>Actinomycetes</taxon>
        <taxon>Micrococcales</taxon>
        <taxon>Dermacoccaceae</taxon>
        <taxon>Flexivirga</taxon>
    </lineage>
</organism>
<evidence type="ECO:0000313" key="4">
    <source>
        <dbReference type="EMBL" id="NNG38071.1"/>
    </source>
</evidence>
<dbReference type="InterPro" id="IPR009061">
    <property type="entry name" value="DNA-bd_dom_put_sf"/>
</dbReference>
<dbReference type="PRINTS" id="PR00040">
    <property type="entry name" value="HTHMERR"/>
</dbReference>
<dbReference type="InterPro" id="IPR047057">
    <property type="entry name" value="MerR_fam"/>
</dbReference>
<reference evidence="4 5" key="1">
    <citation type="submission" date="2020-05" db="EMBL/GenBank/DDBJ databases">
        <title>Flexivirga sp. ID2601S isolated from air conditioner.</title>
        <authorList>
            <person name="Kim D.H."/>
        </authorList>
    </citation>
    <scope>NUCLEOTIDE SEQUENCE [LARGE SCALE GENOMIC DNA]</scope>
    <source>
        <strain evidence="4 5">ID2601S</strain>
    </source>
</reference>
<dbReference type="PROSITE" id="PS50937">
    <property type="entry name" value="HTH_MERR_2"/>
    <property type="match status" value="1"/>
</dbReference>
<comment type="caution">
    <text evidence="4">The sequence shown here is derived from an EMBL/GenBank/DDBJ whole genome shotgun (WGS) entry which is preliminary data.</text>
</comment>
<dbReference type="GO" id="GO:0003677">
    <property type="term" value="F:DNA binding"/>
    <property type="evidence" value="ECO:0007669"/>
    <property type="project" value="UniProtKB-KW"/>
</dbReference>
<dbReference type="RefSeq" id="WP_171151506.1">
    <property type="nucleotide sequence ID" value="NZ_JABENB010000001.1"/>
</dbReference>
<evidence type="ECO:0000313" key="5">
    <source>
        <dbReference type="Proteomes" id="UP000557772"/>
    </source>
</evidence>